<dbReference type="Gene3D" id="1.20.1050.130">
    <property type="match status" value="1"/>
</dbReference>
<evidence type="ECO:0000256" key="4">
    <source>
        <dbReference type="SAM" id="MobiDB-lite"/>
    </source>
</evidence>
<proteinExistence type="evidence at transcript level"/>
<dbReference type="EMBL" id="AJ131942">
    <property type="protein sequence ID" value="CAA10536.1"/>
    <property type="molecule type" value="Genomic_DNA"/>
</dbReference>
<dbReference type="GO" id="GO:0000049">
    <property type="term" value="F:tRNA binding"/>
    <property type="evidence" value="ECO:0007669"/>
    <property type="project" value="UniProtKB-UniRule"/>
</dbReference>
<dbReference type="InterPro" id="IPR053836">
    <property type="entry name" value="Arc1-like_N"/>
</dbReference>
<feature type="region of interest" description="Disordered" evidence="4">
    <location>
        <begin position="184"/>
        <end position="282"/>
    </location>
</feature>
<evidence type="ECO:0000313" key="6">
    <source>
        <dbReference type="EMBL" id="CAA10536.1"/>
    </source>
</evidence>
<reference evidence="6" key="1">
    <citation type="journal article" date="1999" name="Gene">
        <title>The micronuclear gene encoding a putative aminoacyl-tRNA synthetase cofactor of the ciliate Euplotes octocarinatus is interrupted by two sequences that are removed during macronuclear development.</title>
        <authorList>
            <person name="Tan M."/>
            <person name="Heckmann K."/>
            <person name="Brunen-Nieweler C."/>
        </authorList>
    </citation>
    <scope>NUCLEOTIDE SEQUENCE</scope>
</reference>
<evidence type="ECO:0000256" key="2">
    <source>
        <dbReference type="ARBA" id="ARBA00022884"/>
    </source>
</evidence>
<evidence type="ECO:0000256" key="3">
    <source>
        <dbReference type="PROSITE-ProRule" id="PRU00209"/>
    </source>
</evidence>
<evidence type="ECO:0000259" key="5">
    <source>
        <dbReference type="PROSITE" id="PS50886"/>
    </source>
</evidence>
<dbReference type="SUPFAM" id="SSF47616">
    <property type="entry name" value="GST C-terminal domain-like"/>
    <property type="match status" value="1"/>
</dbReference>
<evidence type="ECO:0000256" key="1">
    <source>
        <dbReference type="ARBA" id="ARBA00022555"/>
    </source>
</evidence>
<dbReference type="InterPro" id="IPR002547">
    <property type="entry name" value="tRNA-bd_dom"/>
</dbReference>
<dbReference type="CDD" id="cd02799">
    <property type="entry name" value="tRNA_bind_EMAP-II_like"/>
    <property type="match status" value="1"/>
</dbReference>
<feature type="compositionally biased region" description="Basic and acidic residues" evidence="4">
    <location>
        <begin position="268"/>
        <end position="279"/>
    </location>
</feature>
<dbReference type="PROSITE" id="PS50886">
    <property type="entry name" value="TRBD"/>
    <property type="match status" value="1"/>
</dbReference>
<name>O97487_EUPOC</name>
<dbReference type="EMBL" id="AJ131940">
    <property type="protein sequence ID" value="CAA10534.1"/>
    <property type="molecule type" value="mRNA"/>
</dbReference>
<dbReference type="SUPFAM" id="SSF50249">
    <property type="entry name" value="Nucleic acid-binding proteins"/>
    <property type="match status" value="1"/>
</dbReference>
<dbReference type="GO" id="GO:0004812">
    <property type="term" value="F:aminoacyl-tRNA ligase activity"/>
    <property type="evidence" value="ECO:0007669"/>
    <property type="project" value="UniProtKB-KW"/>
</dbReference>
<dbReference type="Pfam" id="PF21972">
    <property type="entry name" value="Arc1p_N_like"/>
    <property type="match status" value="1"/>
</dbReference>
<feature type="compositionally biased region" description="Basic and acidic residues" evidence="4">
    <location>
        <begin position="185"/>
        <end position="256"/>
    </location>
</feature>
<sequence>MAQIFTGTDPRSLAVDIMARYTRVVDSDFVKITNITSDQQAVLGIEALPCMIVTEEDKTFKCTSLFSIFKHIAEAAHFEAIFLGKAEVQTNQILSYFELIPGLKEEELVELLNNDLRLRMYLVGFNITAADILAYAHLVHHVQKWQDSDKISNNNVFRWLDLLQHLPGLNEYAEKHNLIVSFPDEGAKQPSKRELKKLAKKQAIKEHKEQAKHDKVLHKQEGPEEIKSKDVKHPEKNKDEEEKKVDNEIKPSEGKKDKKSKQQNSSKKQSEQPKKEAKVEPVSQLDIRIGKITKIWKHPESDNLYCEEIDIGDEKPRQIASGLQQFVPIEQMENALVLVLANLKPRKLGGFESQGMVLMAGNNDYTYFELPVIPEGCKAGDLVTIKGYDRNPKDVLNQKKFEALAGDLRVDENGIAKYKDAEFVTDKGIIVSTGVRNGKIS</sequence>
<accession>O97487</accession>
<protein>
    <submittedName>
        <fullName evidence="6">Aminoacyl-tRNA synthetase cofactor</fullName>
    </submittedName>
</protein>
<dbReference type="PANTHER" id="PTHR11586">
    <property type="entry name" value="TRNA-AMINOACYLATION COFACTOR ARC1 FAMILY MEMBER"/>
    <property type="match status" value="1"/>
</dbReference>
<dbReference type="AlphaFoldDB" id="O97487"/>
<keyword evidence="1 3" id="KW-0820">tRNA-binding</keyword>
<dbReference type="InterPro" id="IPR012340">
    <property type="entry name" value="NA-bd_OB-fold"/>
</dbReference>
<dbReference type="InterPro" id="IPR051270">
    <property type="entry name" value="Tyrosine-tRNA_ligase_regulator"/>
</dbReference>
<dbReference type="PANTHER" id="PTHR11586:SF33">
    <property type="entry name" value="AMINOACYL TRNA SYNTHASE COMPLEX-INTERACTING MULTIFUNCTIONAL PROTEIN 1"/>
    <property type="match status" value="1"/>
</dbReference>
<dbReference type="Gene3D" id="2.40.50.140">
    <property type="entry name" value="Nucleic acid-binding proteins"/>
    <property type="match status" value="1"/>
</dbReference>
<organism evidence="6">
    <name type="scientific">Euplotoides octocarinatus</name>
    <name type="common">Freshwater ciliate</name>
    <name type="synonym">Euplotes octocarinatus</name>
    <dbReference type="NCBI Taxonomy" id="2716877"/>
    <lineage>
        <taxon>Eukaryota</taxon>
        <taxon>Sar</taxon>
        <taxon>Alveolata</taxon>
        <taxon>Ciliophora</taxon>
        <taxon>Intramacronucleata</taxon>
        <taxon>Spirotrichea</taxon>
        <taxon>Hypotrichia</taxon>
        <taxon>Euplotida</taxon>
        <taxon>Euplotidae</taxon>
        <taxon>Euplotes</taxon>
    </lineage>
</organism>
<keyword evidence="6" id="KW-0436">Ligase</keyword>
<dbReference type="InterPro" id="IPR036282">
    <property type="entry name" value="Glutathione-S-Trfase_C_sf"/>
</dbReference>
<keyword evidence="2 3" id="KW-0694">RNA-binding</keyword>
<dbReference type="Pfam" id="PF01588">
    <property type="entry name" value="tRNA_bind"/>
    <property type="match status" value="1"/>
</dbReference>
<feature type="domain" description="TRNA-binding" evidence="5">
    <location>
        <begin position="281"/>
        <end position="384"/>
    </location>
</feature>
<dbReference type="GO" id="GO:0032991">
    <property type="term" value="C:protein-containing complex"/>
    <property type="evidence" value="ECO:0007669"/>
    <property type="project" value="UniProtKB-ARBA"/>
</dbReference>
<keyword evidence="6" id="KW-0030">Aminoacyl-tRNA synthetase</keyword>
<dbReference type="EMBL" id="AJ131941">
    <property type="protein sequence ID" value="CAA10535.1"/>
    <property type="molecule type" value="Genomic_DNA"/>
</dbReference>
<dbReference type="CDD" id="cd10289">
    <property type="entry name" value="GST_C_AaRS_like"/>
    <property type="match status" value="1"/>
</dbReference>